<proteinExistence type="predicted"/>
<dbReference type="InterPro" id="IPR036034">
    <property type="entry name" value="PDZ_sf"/>
</dbReference>
<accession>A0A9Q3UZJ6</accession>
<dbReference type="Gene3D" id="1.10.390.10">
    <property type="entry name" value="Neutral Protease Domain 2"/>
    <property type="match status" value="1"/>
</dbReference>
<sequence>MFKNLIIITTFFCCFFNMVSGKNNVEKTLVLHLKPQYDNFGKANSMHVSYDVVFEDDLRTHYINLYLDLMQSLGRKDDKVSDLIVKDENGIVNINPYKKDTRKNVLVYEAVKPVTGKVTVEYNITAASPFRNRGSYIDMQASGGGLTGSFISILLLPPFENKFFVRLEWDLAEGTSAVSSFGVGNVTSGPSLSYGSLLYAQFIVGPVHIFPDPLPEKGFSVAGLGLSQDKIGNSLPKFQDVYEYLRKQFQASPDLAFRFFYRSYPEISFPSGSAVQGDGYGSFLLCIPPSDQLRDNDSMLALISHEMLHVFISSLSNEWFREGIAEYLSTILPYKGQFYTDEVYMELINEKAAGYYTNDIRMQPDDTDSNMKFSTANSWTLSYNRGFLYFADLDAKLHALTKGDQVTVLSLVLELEKLKNSSIVTEKTWIDLLKKRAGNWAVEDWKAMKAGKLITPYPGAFGKNFTAQRLDAGLFDLGFNKSKGIMKGQIISDLVKGSNAEKIGIKEGDEVIESIDLYPYYGSYDKTLTVKVKRKNEILSFSFSPRRGSVEAYHWVLAKNKK</sequence>
<evidence type="ECO:0008006" key="5">
    <source>
        <dbReference type="Google" id="ProtNLM"/>
    </source>
</evidence>
<dbReference type="AlphaFoldDB" id="A0A9Q3UZJ6"/>
<dbReference type="SUPFAM" id="SSF50156">
    <property type="entry name" value="PDZ domain-like"/>
    <property type="match status" value="1"/>
</dbReference>
<evidence type="ECO:0000313" key="3">
    <source>
        <dbReference type="Proteomes" id="UP000603715"/>
    </source>
</evidence>
<organism evidence="2 4">
    <name type="scientific">Chryseobacterium muglaense</name>
    <dbReference type="NCBI Taxonomy" id="2893752"/>
    <lineage>
        <taxon>Bacteria</taxon>
        <taxon>Pseudomonadati</taxon>
        <taxon>Bacteroidota</taxon>
        <taxon>Flavobacteriia</taxon>
        <taxon>Flavobacteriales</taxon>
        <taxon>Weeksellaceae</taxon>
        <taxon>Chryseobacterium group</taxon>
        <taxon>Chryseobacterium</taxon>
    </lineage>
</organism>
<reference evidence="1" key="3">
    <citation type="submission" date="2024-05" db="EMBL/GenBank/DDBJ databases">
        <title>Description of novel Chryseobacterium sp. strain C-2.</title>
        <authorList>
            <person name="Saticioglu I.B."/>
        </authorList>
    </citation>
    <scope>NUCLEOTIDE SEQUENCE</scope>
    <source>
        <strain evidence="1">C-2</strain>
    </source>
</reference>
<gene>
    <name evidence="1" type="ORF">IEW27_01820</name>
    <name evidence="2" type="ORF">LNP80_18245</name>
</gene>
<dbReference type="InterPro" id="IPR027268">
    <property type="entry name" value="Peptidase_M4/M1_CTD_sf"/>
</dbReference>
<reference evidence="3" key="2">
    <citation type="submission" date="2023-07" db="EMBL/GenBank/DDBJ databases">
        <title>Description of novel Chryseobacterium sp. strain C-2.</title>
        <authorList>
            <person name="Saticioglu I.B."/>
        </authorList>
    </citation>
    <scope>NUCLEOTIDE SEQUENCE [LARGE SCALE GENOMIC DNA]</scope>
    <source>
        <strain evidence="3">C-2</strain>
    </source>
</reference>
<evidence type="ECO:0000313" key="1">
    <source>
        <dbReference type="EMBL" id="MBD3903335.1"/>
    </source>
</evidence>
<dbReference type="RefSeq" id="WP_191177971.1">
    <property type="nucleotide sequence ID" value="NZ_JACXXP010000001.1"/>
</dbReference>
<dbReference type="Proteomes" id="UP000603715">
    <property type="component" value="Unassembled WGS sequence"/>
</dbReference>
<evidence type="ECO:0000313" key="4">
    <source>
        <dbReference type="Proteomes" id="UP001107960"/>
    </source>
</evidence>
<dbReference type="EMBL" id="JACXXP010000001">
    <property type="protein sequence ID" value="MBD3903335.1"/>
    <property type="molecule type" value="Genomic_DNA"/>
</dbReference>
<protein>
    <recommendedName>
        <fullName evidence="5">PDZ domain-containing protein</fullName>
    </recommendedName>
</protein>
<keyword evidence="3" id="KW-1185">Reference proteome</keyword>
<comment type="caution">
    <text evidence="2">The sequence shown here is derived from an EMBL/GenBank/DDBJ whole genome shotgun (WGS) entry which is preliminary data.</text>
</comment>
<dbReference type="Proteomes" id="UP001107960">
    <property type="component" value="Unassembled WGS sequence"/>
</dbReference>
<reference evidence="2" key="1">
    <citation type="submission" date="2021-11" db="EMBL/GenBank/DDBJ databases">
        <title>Description of novel Chryseobacterium species.</title>
        <authorList>
            <person name="Saticioglu I.B."/>
            <person name="Ay H."/>
            <person name="Altun S."/>
            <person name="Duman M."/>
        </authorList>
    </citation>
    <scope>NUCLEOTIDE SEQUENCE</scope>
    <source>
        <strain evidence="2">C-39</strain>
    </source>
</reference>
<evidence type="ECO:0000313" key="2">
    <source>
        <dbReference type="EMBL" id="MCC9036164.1"/>
    </source>
</evidence>
<name>A0A9Q3UZJ6_9FLAO</name>
<dbReference type="EMBL" id="JAJJML010000001">
    <property type="protein sequence ID" value="MCC9036164.1"/>
    <property type="molecule type" value="Genomic_DNA"/>
</dbReference>